<feature type="compositionally biased region" description="Low complexity" evidence="1">
    <location>
        <begin position="167"/>
        <end position="181"/>
    </location>
</feature>
<name>W6YNT8_COCC2</name>
<dbReference type="eggNOG" id="ENOG502RJ0M">
    <property type="taxonomic scope" value="Eukaryota"/>
</dbReference>
<feature type="region of interest" description="Disordered" evidence="1">
    <location>
        <begin position="147"/>
        <end position="186"/>
    </location>
</feature>
<dbReference type="EMBL" id="KI964537">
    <property type="protein sequence ID" value="EUC39295.1"/>
    <property type="molecule type" value="Genomic_DNA"/>
</dbReference>
<dbReference type="KEGG" id="bze:COCCADRAFT_80892"/>
<dbReference type="HOGENOM" id="CLU_1189819_0_0_1"/>
<sequence length="241" mass="25818">IKNVIASSTTKSTMLPSADSITERSRKFYDGTYTWDSDGFTDDMGVYRTFDCYDPDARAPTPLPPMFLSDDEEDEVLQCGAGADIETLALAPDAGNKGSTATARCDESSRGHADKKHLVGKTEYALQDTITPPTSPTVKKLDTAIVGNKHTNPITPPKDVKSKVQNPSPSSSGLSDCPSDLSEWDVGLPVSTHADSVTCCGTAEKVLESKSKEDYKDEQTARACSETDKIKSFDSGSCTEG</sequence>
<dbReference type="AlphaFoldDB" id="W6YNT8"/>
<dbReference type="OrthoDB" id="3799586at2759"/>
<evidence type="ECO:0000313" key="3">
    <source>
        <dbReference type="Proteomes" id="UP000053841"/>
    </source>
</evidence>
<accession>W6YNT8</accession>
<gene>
    <name evidence="2" type="ORF">COCCADRAFT_80892</name>
</gene>
<feature type="region of interest" description="Disordered" evidence="1">
    <location>
        <begin position="95"/>
        <end position="120"/>
    </location>
</feature>
<dbReference type="GeneID" id="19151065"/>
<dbReference type="Proteomes" id="UP000053841">
    <property type="component" value="Unassembled WGS sequence"/>
</dbReference>
<organism evidence="2 3">
    <name type="scientific">Cochliobolus carbonum (strain 26-R-13)</name>
    <name type="common">Maize leaf spot fungus</name>
    <name type="synonym">Bipolaris zeicola</name>
    <dbReference type="NCBI Taxonomy" id="930089"/>
    <lineage>
        <taxon>Eukaryota</taxon>
        <taxon>Fungi</taxon>
        <taxon>Dikarya</taxon>
        <taxon>Ascomycota</taxon>
        <taxon>Pezizomycotina</taxon>
        <taxon>Dothideomycetes</taxon>
        <taxon>Pleosporomycetidae</taxon>
        <taxon>Pleosporales</taxon>
        <taxon>Pleosporineae</taxon>
        <taxon>Pleosporaceae</taxon>
        <taxon>Bipolaris</taxon>
    </lineage>
</organism>
<reference evidence="2 3" key="1">
    <citation type="journal article" date="2013" name="PLoS Genet.">
        <title>Comparative genome structure, secondary metabolite, and effector coding capacity across Cochliobolus pathogens.</title>
        <authorList>
            <person name="Condon B.J."/>
            <person name="Leng Y."/>
            <person name="Wu D."/>
            <person name="Bushley K.E."/>
            <person name="Ohm R.A."/>
            <person name="Otillar R."/>
            <person name="Martin J."/>
            <person name="Schackwitz W."/>
            <person name="Grimwood J."/>
            <person name="MohdZainudin N."/>
            <person name="Xue C."/>
            <person name="Wang R."/>
            <person name="Manning V.A."/>
            <person name="Dhillon B."/>
            <person name="Tu Z.J."/>
            <person name="Steffenson B.J."/>
            <person name="Salamov A."/>
            <person name="Sun H."/>
            <person name="Lowry S."/>
            <person name="LaButti K."/>
            <person name="Han J."/>
            <person name="Copeland A."/>
            <person name="Lindquist E."/>
            <person name="Barry K."/>
            <person name="Schmutz J."/>
            <person name="Baker S.E."/>
            <person name="Ciuffetti L.M."/>
            <person name="Grigoriev I.V."/>
            <person name="Zhong S."/>
            <person name="Turgeon B.G."/>
        </authorList>
    </citation>
    <scope>NUCLEOTIDE SEQUENCE [LARGE SCALE GENOMIC DNA]</scope>
    <source>
        <strain evidence="2 3">26-R-13</strain>
    </source>
</reference>
<evidence type="ECO:0000256" key="1">
    <source>
        <dbReference type="SAM" id="MobiDB-lite"/>
    </source>
</evidence>
<protein>
    <submittedName>
        <fullName evidence="2">Uncharacterized protein</fullName>
    </submittedName>
</protein>
<feature type="compositionally biased region" description="Basic and acidic residues" evidence="1">
    <location>
        <begin position="210"/>
        <end position="232"/>
    </location>
</feature>
<feature type="non-terminal residue" evidence="2">
    <location>
        <position position="1"/>
    </location>
</feature>
<evidence type="ECO:0000313" key="2">
    <source>
        <dbReference type="EMBL" id="EUC39295.1"/>
    </source>
</evidence>
<dbReference type="RefSeq" id="XP_007706395.1">
    <property type="nucleotide sequence ID" value="XM_007708205.1"/>
</dbReference>
<keyword evidence="3" id="KW-1185">Reference proteome</keyword>
<proteinExistence type="predicted"/>
<feature type="region of interest" description="Disordered" evidence="1">
    <location>
        <begin position="210"/>
        <end position="241"/>
    </location>
</feature>